<feature type="region of interest" description="Disordered" evidence="1">
    <location>
        <begin position="131"/>
        <end position="157"/>
    </location>
</feature>
<feature type="compositionally biased region" description="Basic and acidic residues" evidence="1">
    <location>
        <begin position="147"/>
        <end position="157"/>
    </location>
</feature>
<reference evidence="3" key="1">
    <citation type="journal article" date="2010" name="Genome Res.">
        <title>Population genomic sequencing of Coccidioides fungi reveals recent hybridization and transposon control.</title>
        <authorList>
            <person name="Neafsey D.E."/>
            <person name="Barker B.M."/>
            <person name="Sharpton T.J."/>
            <person name="Stajich J.E."/>
            <person name="Park D.J."/>
            <person name="Whiston E."/>
            <person name="Hung C.-Y."/>
            <person name="McMahan C."/>
            <person name="White J."/>
            <person name="Sykes S."/>
            <person name="Heiman D."/>
            <person name="Young S."/>
            <person name="Zeng Q."/>
            <person name="Abouelleil A."/>
            <person name="Aftuck L."/>
            <person name="Bessette D."/>
            <person name="Brown A."/>
            <person name="FitzGerald M."/>
            <person name="Lui A."/>
            <person name="Macdonald J.P."/>
            <person name="Priest M."/>
            <person name="Orbach M.J."/>
            <person name="Galgiani J.N."/>
            <person name="Kirkland T.N."/>
            <person name="Cole G.T."/>
            <person name="Birren B.W."/>
            <person name="Henn M.R."/>
            <person name="Taylor J.W."/>
            <person name="Rounsley S.D."/>
        </authorList>
    </citation>
    <scope>NUCLEOTIDE SEQUENCE [LARGE SCALE GENOMIC DNA]</scope>
    <source>
        <strain evidence="3">RMSCC 2394</strain>
    </source>
</reference>
<evidence type="ECO:0000256" key="1">
    <source>
        <dbReference type="SAM" id="MobiDB-lite"/>
    </source>
</evidence>
<sequence>MSISTKSVGRYPPVVLSRYNGGGSLTKRRNIAARISAGSCCLGKKSITVHQSTAVQSRWCHLEARNIANLIHRGEQSKQHPTYQSSRLNHGLHEARCFSVRGFIPMVVEKRARQPRGPRLNMGQANLIFTTSSSTEEAPPRLTTRKVAQEKSDIDLI</sequence>
<evidence type="ECO:0000313" key="3">
    <source>
        <dbReference type="Proteomes" id="UP000054565"/>
    </source>
</evidence>
<gene>
    <name evidence="2" type="ORF">CIRG_02064</name>
</gene>
<dbReference type="Proteomes" id="UP000054565">
    <property type="component" value="Unassembled WGS sequence"/>
</dbReference>
<proteinExistence type="predicted"/>
<evidence type="ECO:0000313" key="2">
    <source>
        <dbReference type="EMBL" id="KMP01925.1"/>
    </source>
</evidence>
<organism evidence="2 3">
    <name type="scientific">Coccidioides immitis RMSCC 2394</name>
    <dbReference type="NCBI Taxonomy" id="404692"/>
    <lineage>
        <taxon>Eukaryota</taxon>
        <taxon>Fungi</taxon>
        <taxon>Dikarya</taxon>
        <taxon>Ascomycota</taxon>
        <taxon>Pezizomycotina</taxon>
        <taxon>Eurotiomycetes</taxon>
        <taxon>Eurotiomycetidae</taxon>
        <taxon>Onygenales</taxon>
        <taxon>Onygenaceae</taxon>
        <taxon>Coccidioides</taxon>
    </lineage>
</organism>
<dbReference type="AlphaFoldDB" id="A0A0J6Y2I6"/>
<protein>
    <submittedName>
        <fullName evidence="2">Uncharacterized protein</fullName>
    </submittedName>
</protein>
<accession>A0A0J6Y2I6</accession>
<dbReference type="EMBL" id="DS028093">
    <property type="protein sequence ID" value="KMP01925.1"/>
    <property type="molecule type" value="Genomic_DNA"/>
</dbReference>
<name>A0A0J6Y2I6_COCIT</name>